<accession>A0A9W6UV06</accession>
<dbReference type="EMBL" id="BSRZ01000008">
    <property type="protein sequence ID" value="GLW65191.1"/>
    <property type="molecule type" value="Genomic_DNA"/>
</dbReference>
<comment type="caution">
    <text evidence="1">The sequence shown here is derived from an EMBL/GenBank/DDBJ whole genome shotgun (WGS) entry which is preliminary data.</text>
</comment>
<organism evidence="1 2">
    <name type="scientific">Actinomadura rubrobrunea</name>
    <dbReference type="NCBI Taxonomy" id="115335"/>
    <lineage>
        <taxon>Bacteria</taxon>
        <taxon>Bacillati</taxon>
        <taxon>Actinomycetota</taxon>
        <taxon>Actinomycetes</taxon>
        <taxon>Streptosporangiales</taxon>
        <taxon>Thermomonosporaceae</taxon>
        <taxon>Actinomadura</taxon>
    </lineage>
</organism>
<dbReference type="AlphaFoldDB" id="A0A9W6UV06"/>
<reference evidence="1" key="1">
    <citation type="submission" date="2023-02" db="EMBL/GenBank/DDBJ databases">
        <title>Actinomadura rubrobrunea NBRC 14622.</title>
        <authorList>
            <person name="Ichikawa N."/>
            <person name="Sato H."/>
            <person name="Tonouchi N."/>
        </authorList>
    </citation>
    <scope>NUCLEOTIDE SEQUENCE</scope>
    <source>
        <strain evidence="1">NBRC 14622</strain>
    </source>
</reference>
<protein>
    <submittedName>
        <fullName evidence="1">Uncharacterized protein</fullName>
    </submittedName>
</protein>
<name>A0A9W6UV06_9ACTN</name>
<keyword evidence="2" id="KW-1185">Reference proteome</keyword>
<gene>
    <name evidence="1" type="ORF">Arub01_34350</name>
</gene>
<proteinExistence type="predicted"/>
<sequence>MDAVAAAVGDVAQFLDVHVHQVAGGGVLVAAHGPAGGPVQVGQGRTAVALQHAVHRGGGQAQAGGDAGRAEPVRTRVRTMRRSIRRGVRRGLVCGRLGRSLMPAAPCCRYRSAQRLAVVAET</sequence>
<dbReference type="Proteomes" id="UP001165124">
    <property type="component" value="Unassembled WGS sequence"/>
</dbReference>
<evidence type="ECO:0000313" key="2">
    <source>
        <dbReference type="Proteomes" id="UP001165124"/>
    </source>
</evidence>
<evidence type="ECO:0000313" key="1">
    <source>
        <dbReference type="EMBL" id="GLW65191.1"/>
    </source>
</evidence>